<name>A0A242N2G3_CABSO</name>
<protein>
    <submittedName>
        <fullName evidence="1">Uncharacterized protein</fullName>
    </submittedName>
</protein>
<evidence type="ECO:0000313" key="1">
    <source>
        <dbReference type="EMBL" id="OTP77868.1"/>
    </source>
</evidence>
<evidence type="ECO:0000313" key="2">
    <source>
        <dbReference type="Proteomes" id="UP000195221"/>
    </source>
</evidence>
<organism evidence="1 2">
    <name type="scientific">Caballeronia sordidicola</name>
    <name type="common">Burkholderia sordidicola</name>
    <dbReference type="NCBI Taxonomy" id="196367"/>
    <lineage>
        <taxon>Bacteria</taxon>
        <taxon>Pseudomonadati</taxon>
        <taxon>Pseudomonadota</taxon>
        <taxon>Betaproteobacteria</taxon>
        <taxon>Burkholderiales</taxon>
        <taxon>Burkholderiaceae</taxon>
        <taxon>Caballeronia</taxon>
    </lineage>
</organism>
<reference evidence="1 2" key="1">
    <citation type="submission" date="2017-03" db="EMBL/GenBank/DDBJ databases">
        <title>Genome analysis of strain PAMC 26577.</title>
        <authorList>
            <person name="Oh H.-M."/>
            <person name="Yang J.-A."/>
        </authorList>
    </citation>
    <scope>NUCLEOTIDE SEQUENCE [LARGE SCALE GENOMIC DNA]</scope>
    <source>
        <strain evidence="1 2">PAMC 26577</strain>
    </source>
</reference>
<proteinExistence type="predicted"/>
<comment type="caution">
    <text evidence="1">The sequence shown here is derived from an EMBL/GenBank/DDBJ whole genome shotgun (WGS) entry which is preliminary data.</text>
</comment>
<dbReference type="Proteomes" id="UP000195221">
    <property type="component" value="Unassembled WGS sequence"/>
</dbReference>
<dbReference type="AlphaFoldDB" id="A0A242N2G3"/>
<dbReference type="EMBL" id="NBTZ01000027">
    <property type="protein sequence ID" value="OTP77868.1"/>
    <property type="molecule type" value="Genomic_DNA"/>
</dbReference>
<accession>A0A242N2G3</accession>
<sequence>MASARLQPDANAIFALAGHALNQLKMLSISGKLKGDVD</sequence>
<gene>
    <name evidence="1" type="ORF">PAMC26577_07040</name>
</gene>